<comment type="caution">
    <text evidence="1">The sequence shown here is derived from an EMBL/GenBank/DDBJ whole genome shotgun (WGS) entry which is preliminary data.</text>
</comment>
<dbReference type="EMBL" id="QNQT01000003">
    <property type="protein sequence ID" value="RDU36948.1"/>
    <property type="molecule type" value="Genomic_DNA"/>
</dbReference>
<accession>A0A3D8GR89</accession>
<keyword evidence="2" id="KW-1185">Reference proteome</keyword>
<protein>
    <submittedName>
        <fullName evidence="1">Uncharacterized protein</fullName>
    </submittedName>
</protein>
<organism evidence="1 2">
    <name type="scientific">Neobacillus piezotolerans</name>
    <dbReference type="NCBI Taxonomy" id="2259171"/>
    <lineage>
        <taxon>Bacteria</taxon>
        <taxon>Bacillati</taxon>
        <taxon>Bacillota</taxon>
        <taxon>Bacilli</taxon>
        <taxon>Bacillales</taxon>
        <taxon>Bacillaceae</taxon>
        <taxon>Neobacillus</taxon>
    </lineage>
</organism>
<dbReference type="Proteomes" id="UP000257144">
    <property type="component" value="Unassembled WGS sequence"/>
</dbReference>
<sequence>MGKRKDVLFVEKINMRYTSEMEKAMQGSHGIGYEEYQLKHDVRMEVEQRREKEYVKSQRMIADIDRKIF</sequence>
<proteinExistence type="predicted"/>
<gene>
    <name evidence="1" type="ORF">DRW41_09620</name>
</gene>
<reference evidence="1 2" key="1">
    <citation type="submission" date="2018-07" db="EMBL/GenBank/DDBJ databases">
        <title>Bacillus sp. YLB-04 draft genome sequence.</title>
        <authorList>
            <person name="Yu L."/>
            <person name="Tang X."/>
        </authorList>
    </citation>
    <scope>NUCLEOTIDE SEQUENCE [LARGE SCALE GENOMIC DNA]</scope>
    <source>
        <strain evidence="1 2">YLB-04</strain>
    </source>
</reference>
<evidence type="ECO:0000313" key="1">
    <source>
        <dbReference type="EMBL" id="RDU36948.1"/>
    </source>
</evidence>
<dbReference type="AlphaFoldDB" id="A0A3D8GR89"/>
<evidence type="ECO:0000313" key="2">
    <source>
        <dbReference type="Proteomes" id="UP000257144"/>
    </source>
</evidence>
<name>A0A3D8GR89_9BACI</name>
<dbReference type="InterPro" id="IPR058676">
    <property type="entry name" value="YuzK"/>
</dbReference>
<dbReference type="Pfam" id="PF26149">
    <property type="entry name" value="YuzK"/>
    <property type="match status" value="1"/>
</dbReference>